<organism evidence="2 3">
    <name type="scientific">Cicer arietinum</name>
    <name type="common">Chickpea</name>
    <name type="synonym">Garbanzo</name>
    <dbReference type="NCBI Taxonomy" id="3827"/>
    <lineage>
        <taxon>Eukaryota</taxon>
        <taxon>Viridiplantae</taxon>
        <taxon>Streptophyta</taxon>
        <taxon>Embryophyta</taxon>
        <taxon>Tracheophyta</taxon>
        <taxon>Spermatophyta</taxon>
        <taxon>Magnoliopsida</taxon>
        <taxon>eudicotyledons</taxon>
        <taxon>Gunneridae</taxon>
        <taxon>Pentapetalae</taxon>
        <taxon>rosids</taxon>
        <taxon>fabids</taxon>
        <taxon>Fabales</taxon>
        <taxon>Fabaceae</taxon>
        <taxon>Papilionoideae</taxon>
        <taxon>50 kb inversion clade</taxon>
        <taxon>NPAAA clade</taxon>
        <taxon>Hologalegina</taxon>
        <taxon>IRL clade</taxon>
        <taxon>Cicereae</taxon>
        <taxon>Cicer</taxon>
    </lineage>
</organism>
<dbReference type="STRING" id="3827.A0A1S2YMF5"/>
<proteinExistence type="predicted"/>
<dbReference type="InterPro" id="IPR044824">
    <property type="entry name" value="MAIN-like"/>
</dbReference>
<evidence type="ECO:0000313" key="2">
    <source>
        <dbReference type="Proteomes" id="UP000087171"/>
    </source>
</evidence>
<dbReference type="RefSeq" id="XP_004506916.1">
    <property type="nucleotide sequence ID" value="XM_004506859.1"/>
</dbReference>
<dbReference type="InterPro" id="IPR019557">
    <property type="entry name" value="AminoTfrase-like_pln_mobile"/>
</dbReference>
<dbReference type="Pfam" id="PF10536">
    <property type="entry name" value="PMD"/>
    <property type="match status" value="2"/>
</dbReference>
<dbReference type="PANTHER" id="PTHR46033">
    <property type="entry name" value="PROTEIN MAIN-LIKE 2"/>
    <property type="match status" value="1"/>
</dbReference>
<feature type="domain" description="Aminotransferase-like plant mobile" evidence="1">
    <location>
        <begin position="110"/>
        <end position="254"/>
    </location>
</feature>
<sequence length="265" mass="30891">MVTHVLTQYEHHVAQMLWEGEDRGSLKVITHGLKLKKFTEIPMSDPVEHWIREFGLLHLSSAYLTMADAGLRFTFVERWHRETSSFHLSFGDMTITLDNVTNLLHISSHDRCRDYLWGTAPLVFLYDNLGDGVVHDTRQLGGYMTLLQCWIYEHFPKICKWGDRGAVPAHLPRACRWTEEHVVEGRLMTYRRRLDALLLEDVVFTPYDDDRANHLFVSISIFSGYLQCGGVLVPYLSERCLRQFGRIQCIPHDVPLMPNSIDWMW</sequence>
<dbReference type="OrthoDB" id="1421998at2759"/>
<dbReference type="Proteomes" id="UP000087171">
    <property type="component" value="Chromosome Ca6"/>
</dbReference>
<evidence type="ECO:0000259" key="1">
    <source>
        <dbReference type="Pfam" id="PF10536"/>
    </source>
</evidence>
<gene>
    <name evidence="3" type="primary">LOC101509441</name>
</gene>
<reference evidence="3" key="2">
    <citation type="submission" date="2025-08" db="UniProtKB">
        <authorList>
            <consortium name="RefSeq"/>
        </authorList>
    </citation>
    <scope>IDENTIFICATION</scope>
    <source>
        <tissue evidence="3">Etiolated seedlings</tissue>
    </source>
</reference>
<name>A0A1S2YMF5_CICAR</name>
<feature type="domain" description="Aminotransferase-like plant mobile" evidence="1">
    <location>
        <begin position="60"/>
        <end position="104"/>
    </location>
</feature>
<evidence type="ECO:0000313" key="3">
    <source>
        <dbReference type="RefSeq" id="XP_004506916.1"/>
    </source>
</evidence>
<dbReference type="PaxDb" id="3827-XP_004506916.1"/>
<dbReference type="PANTHER" id="PTHR46033:SF1">
    <property type="entry name" value="PROTEIN MAIN-LIKE 2"/>
    <property type="match status" value="1"/>
</dbReference>
<keyword evidence="2" id="KW-1185">Reference proteome</keyword>
<accession>A0A1S2YMF5</accession>
<reference evidence="2" key="1">
    <citation type="journal article" date="2013" name="Nat. Biotechnol.">
        <title>Draft genome sequence of chickpea (Cicer arietinum) provides a resource for trait improvement.</title>
        <authorList>
            <person name="Varshney R.K."/>
            <person name="Song C."/>
            <person name="Saxena R.K."/>
            <person name="Azam S."/>
            <person name="Yu S."/>
            <person name="Sharpe A.G."/>
            <person name="Cannon S."/>
            <person name="Baek J."/>
            <person name="Rosen B.D."/>
            <person name="Tar'an B."/>
            <person name="Millan T."/>
            <person name="Zhang X."/>
            <person name="Ramsay L.D."/>
            <person name="Iwata A."/>
            <person name="Wang Y."/>
            <person name="Nelson W."/>
            <person name="Farmer A.D."/>
            <person name="Gaur P.M."/>
            <person name="Soderlund C."/>
            <person name="Penmetsa R.V."/>
            <person name="Xu C."/>
            <person name="Bharti A.K."/>
            <person name="He W."/>
            <person name="Winter P."/>
            <person name="Zhao S."/>
            <person name="Hane J.K."/>
            <person name="Carrasquilla-Garcia N."/>
            <person name="Condie J.A."/>
            <person name="Upadhyaya H.D."/>
            <person name="Luo M.C."/>
            <person name="Thudi M."/>
            <person name="Gowda C.L."/>
            <person name="Singh N.P."/>
            <person name="Lichtenzveig J."/>
            <person name="Gali K.K."/>
            <person name="Rubio J."/>
            <person name="Nadarajan N."/>
            <person name="Dolezel J."/>
            <person name="Bansal K.C."/>
            <person name="Xu X."/>
            <person name="Edwards D."/>
            <person name="Zhang G."/>
            <person name="Kahl G."/>
            <person name="Gil J."/>
            <person name="Singh K.B."/>
            <person name="Datta S.K."/>
            <person name="Jackson S.A."/>
            <person name="Wang J."/>
            <person name="Cook D.R."/>
        </authorList>
    </citation>
    <scope>NUCLEOTIDE SEQUENCE [LARGE SCALE GENOMIC DNA]</scope>
    <source>
        <strain evidence="2">cv. CDC Frontier</strain>
    </source>
</reference>
<dbReference type="AlphaFoldDB" id="A0A1S2YMF5"/>
<dbReference type="GO" id="GO:0010073">
    <property type="term" value="P:meristem maintenance"/>
    <property type="evidence" value="ECO:0007669"/>
    <property type="project" value="InterPro"/>
</dbReference>
<protein>
    <submittedName>
        <fullName evidence="3">Protein MAIN-LIKE 1-like</fullName>
    </submittedName>
</protein>